<feature type="transmembrane region" description="Helical" evidence="1">
    <location>
        <begin position="98"/>
        <end position="118"/>
    </location>
</feature>
<evidence type="ECO:0000313" key="3">
    <source>
        <dbReference type="Proteomes" id="UP000194841"/>
    </source>
</evidence>
<evidence type="ECO:0000256" key="1">
    <source>
        <dbReference type="SAM" id="Phobius"/>
    </source>
</evidence>
<protein>
    <submittedName>
        <fullName evidence="2">Uncharacterized protein</fullName>
    </submittedName>
</protein>
<name>A0A244CMU2_PSEDV</name>
<accession>A0A244CMU2</accession>
<keyword evidence="1" id="KW-1133">Transmembrane helix</keyword>
<dbReference type="EMBL" id="MWPV01000005">
    <property type="protein sequence ID" value="OUL56826.1"/>
    <property type="molecule type" value="Genomic_DNA"/>
</dbReference>
<sequence length="125" mass="14063">MNNLFYREKENWLLWAIWGVFGASFTAGLAIYSKSTQVSLIAISTIIILLTWRMAASKRFSFNRAFKVCFTVFSLSVSPLLFINSVNDGLFGDLQLGIQLGFFIVSGLIICLISAIFARTPPQYY</sequence>
<feature type="transmembrane region" description="Helical" evidence="1">
    <location>
        <begin position="38"/>
        <end position="56"/>
    </location>
</feature>
<keyword evidence="1" id="KW-0472">Membrane</keyword>
<comment type="caution">
    <text evidence="2">The sequence shown here is derived from an EMBL/GenBank/DDBJ whole genome shotgun (WGS) entry which is preliminary data.</text>
</comment>
<proteinExistence type="predicted"/>
<dbReference type="AlphaFoldDB" id="A0A244CMU2"/>
<evidence type="ECO:0000313" key="2">
    <source>
        <dbReference type="EMBL" id="OUL56826.1"/>
    </source>
</evidence>
<dbReference type="RefSeq" id="WP_086745080.1">
    <property type="nucleotide sequence ID" value="NZ_MWPV01000005.1"/>
</dbReference>
<dbReference type="Proteomes" id="UP000194841">
    <property type="component" value="Unassembled WGS sequence"/>
</dbReference>
<reference evidence="2 3" key="1">
    <citation type="submission" date="2017-02" db="EMBL/GenBank/DDBJ databases">
        <title>Pseudoalteromonas ulvae TC14 Genome.</title>
        <authorList>
            <person name="Molmeret M."/>
        </authorList>
    </citation>
    <scope>NUCLEOTIDE SEQUENCE [LARGE SCALE GENOMIC DNA]</scope>
    <source>
        <strain evidence="2">TC14</strain>
    </source>
</reference>
<dbReference type="OrthoDB" id="6315306at2"/>
<keyword evidence="1" id="KW-0812">Transmembrane</keyword>
<gene>
    <name evidence="2" type="ORF">B1199_15760</name>
</gene>
<keyword evidence="3" id="KW-1185">Reference proteome</keyword>
<feature type="transmembrane region" description="Helical" evidence="1">
    <location>
        <begin position="68"/>
        <end position="86"/>
    </location>
</feature>
<feature type="transmembrane region" description="Helical" evidence="1">
    <location>
        <begin position="12"/>
        <end position="32"/>
    </location>
</feature>
<organism evidence="2 3">
    <name type="scientific">Pseudoalteromonas ulvae</name>
    <dbReference type="NCBI Taxonomy" id="107327"/>
    <lineage>
        <taxon>Bacteria</taxon>
        <taxon>Pseudomonadati</taxon>
        <taxon>Pseudomonadota</taxon>
        <taxon>Gammaproteobacteria</taxon>
        <taxon>Alteromonadales</taxon>
        <taxon>Pseudoalteromonadaceae</taxon>
        <taxon>Pseudoalteromonas</taxon>
    </lineage>
</organism>